<dbReference type="CDD" id="cd07377">
    <property type="entry name" value="WHTH_GntR"/>
    <property type="match status" value="1"/>
</dbReference>
<dbReference type="PANTHER" id="PTHR44846">
    <property type="entry name" value="MANNOSYL-D-GLYCERATE TRANSPORT/METABOLISM SYSTEM REPRESSOR MNGR-RELATED"/>
    <property type="match status" value="1"/>
</dbReference>
<dbReference type="GO" id="GO:0003700">
    <property type="term" value="F:DNA-binding transcription factor activity"/>
    <property type="evidence" value="ECO:0007669"/>
    <property type="project" value="InterPro"/>
</dbReference>
<protein>
    <submittedName>
        <fullName evidence="5">GntR family transcriptional regulator</fullName>
    </submittedName>
</protein>
<dbReference type="PANTHER" id="PTHR44846:SF17">
    <property type="entry name" value="GNTR-FAMILY TRANSCRIPTIONAL REGULATOR"/>
    <property type="match status" value="1"/>
</dbReference>
<dbReference type="Proteomes" id="UP000245410">
    <property type="component" value="Unassembled WGS sequence"/>
</dbReference>
<dbReference type="InterPro" id="IPR036388">
    <property type="entry name" value="WH-like_DNA-bd_sf"/>
</dbReference>
<organism evidence="5 6">
    <name type="scientific">Micromonospora acroterricola</name>
    <dbReference type="NCBI Taxonomy" id="2202421"/>
    <lineage>
        <taxon>Bacteria</taxon>
        <taxon>Bacillati</taxon>
        <taxon>Actinomycetota</taxon>
        <taxon>Actinomycetes</taxon>
        <taxon>Micromonosporales</taxon>
        <taxon>Micromonosporaceae</taxon>
        <taxon>Micromonospora</taxon>
    </lineage>
</organism>
<feature type="domain" description="HTH gntR-type" evidence="4">
    <location>
        <begin position="18"/>
        <end position="86"/>
    </location>
</feature>
<dbReference type="InterPro" id="IPR050679">
    <property type="entry name" value="Bact_HTH_transcr_reg"/>
</dbReference>
<dbReference type="SUPFAM" id="SSF46785">
    <property type="entry name" value="Winged helix' DNA-binding domain"/>
    <property type="match status" value="1"/>
</dbReference>
<keyword evidence="2" id="KW-0238">DNA-binding</keyword>
<evidence type="ECO:0000259" key="4">
    <source>
        <dbReference type="PROSITE" id="PS50949"/>
    </source>
</evidence>
<dbReference type="InterPro" id="IPR000524">
    <property type="entry name" value="Tscrpt_reg_HTH_GntR"/>
</dbReference>
<evidence type="ECO:0000256" key="1">
    <source>
        <dbReference type="ARBA" id="ARBA00023015"/>
    </source>
</evidence>
<dbReference type="Pfam" id="PF00392">
    <property type="entry name" value="GntR"/>
    <property type="match status" value="1"/>
</dbReference>
<name>A0A317D117_9ACTN</name>
<gene>
    <name evidence="5" type="ORF">DKT68_15145</name>
</gene>
<reference evidence="5 6" key="1">
    <citation type="submission" date="2018-05" db="EMBL/GenBank/DDBJ databases">
        <title>Micromonospora atacamensis sp. nov., a novel actinobacteria isolated from high altitude Atacama Desert soil.</title>
        <authorList>
            <person name="Carro L."/>
            <person name="Golinska P."/>
            <person name="Klenk H.-P."/>
            <person name="Goodfellow M."/>
        </authorList>
    </citation>
    <scope>NUCLEOTIDE SEQUENCE [LARGE SCALE GENOMIC DNA]</scope>
    <source>
        <strain evidence="5 6">5R2A7</strain>
    </source>
</reference>
<evidence type="ECO:0000256" key="3">
    <source>
        <dbReference type="ARBA" id="ARBA00023163"/>
    </source>
</evidence>
<evidence type="ECO:0000256" key="2">
    <source>
        <dbReference type="ARBA" id="ARBA00023125"/>
    </source>
</evidence>
<evidence type="ECO:0000313" key="6">
    <source>
        <dbReference type="Proteomes" id="UP000245410"/>
    </source>
</evidence>
<keyword evidence="6" id="KW-1185">Reference proteome</keyword>
<dbReference type="PRINTS" id="PR00035">
    <property type="entry name" value="HTHGNTR"/>
</dbReference>
<keyword evidence="3" id="KW-0804">Transcription</keyword>
<dbReference type="GO" id="GO:0003677">
    <property type="term" value="F:DNA binding"/>
    <property type="evidence" value="ECO:0007669"/>
    <property type="project" value="UniProtKB-KW"/>
</dbReference>
<proteinExistence type="predicted"/>
<keyword evidence="1" id="KW-0805">Transcription regulation</keyword>
<accession>A0A317D117</accession>
<dbReference type="AlphaFoldDB" id="A0A317D117"/>
<dbReference type="Gene3D" id="1.10.10.10">
    <property type="entry name" value="Winged helix-like DNA-binding domain superfamily/Winged helix DNA-binding domain"/>
    <property type="match status" value="1"/>
</dbReference>
<dbReference type="InterPro" id="IPR036390">
    <property type="entry name" value="WH_DNA-bd_sf"/>
</dbReference>
<dbReference type="SMART" id="SM00345">
    <property type="entry name" value="HTH_GNTR"/>
    <property type="match status" value="1"/>
</dbReference>
<evidence type="ECO:0000313" key="5">
    <source>
        <dbReference type="EMBL" id="PWR08551.1"/>
    </source>
</evidence>
<dbReference type="GO" id="GO:0045892">
    <property type="term" value="P:negative regulation of DNA-templated transcription"/>
    <property type="evidence" value="ECO:0007669"/>
    <property type="project" value="TreeGrafter"/>
</dbReference>
<sequence>MCPPVRTVPTVINRSSRDPAYRQIADLFRAQIETGQLQPGDRLPYEGRIAQEYGVGRATARSALRVLREEGLVVTERGYGTYVVEPPPRVAVKVPRGSTIWSRMPTEAERVALGMELGATVPVLMYRTGQQQPKGPYAADRTDFTTA</sequence>
<dbReference type="PROSITE" id="PS50949">
    <property type="entry name" value="HTH_GNTR"/>
    <property type="match status" value="1"/>
</dbReference>
<comment type="caution">
    <text evidence="5">The sequence shown here is derived from an EMBL/GenBank/DDBJ whole genome shotgun (WGS) entry which is preliminary data.</text>
</comment>
<dbReference type="OrthoDB" id="4558810at2"/>
<dbReference type="EMBL" id="QGKR01000196">
    <property type="protein sequence ID" value="PWR08551.1"/>
    <property type="molecule type" value="Genomic_DNA"/>
</dbReference>